<evidence type="ECO:0000256" key="1">
    <source>
        <dbReference type="SAM" id="Phobius"/>
    </source>
</evidence>
<organism evidence="2 3">
    <name type="scientific">Thiohalophilus thiocyanatoxydans</name>
    <dbReference type="NCBI Taxonomy" id="381308"/>
    <lineage>
        <taxon>Bacteria</taxon>
        <taxon>Pseudomonadati</taxon>
        <taxon>Pseudomonadota</taxon>
        <taxon>Gammaproteobacteria</taxon>
        <taxon>Thiohalomonadales</taxon>
        <taxon>Thiohalophilaceae</taxon>
        <taxon>Thiohalophilus</taxon>
    </lineage>
</organism>
<accession>A0A4R8IRL9</accession>
<dbReference type="EMBL" id="SOQX01000002">
    <property type="protein sequence ID" value="TDY02994.1"/>
    <property type="molecule type" value="Genomic_DNA"/>
</dbReference>
<dbReference type="InterPro" id="IPR009883">
    <property type="entry name" value="YgfX"/>
</dbReference>
<protein>
    <recommendedName>
        <fullName evidence="4">Toxin CptA</fullName>
    </recommendedName>
</protein>
<dbReference type="AlphaFoldDB" id="A0A4R8IRL9"/>
<sequence>MWQNKFETRLELEPTPSRYLLIYLIVLHALAGVALLQPLILPASVRFALFAALVTSLLWQIWRHYRDSRRSTRLIWRTDGAWDCQMDEQHWPDLSMLPSSYITRGLIILHLQPVNGRRLYKVLLPDSLAKEQWHLLWLRLRYAGSSDQGRVTRNE</sequence>
<dbReference type="Pfam" id="PF07254">
    <property type="entry name" value="Cpta_toxin"/>
    <property type="match status" value="1"/>
</dbReference>
<dbReference type="RefSeq" id="WP_134082344.1">
    <property type="nucleotide sequence ID" value="NZ_SOQX01000002.1"/>
</dbReference>
<keyword evidence="3" id="KW-1185">Reference proteome</keyword>
<keyword evidence="1" id="KW-0812">Transmembrane</keyword>
<reference evidence="2 3" key="1">
    <citation type="submission" date="2019-03" db="EMBL/GenBank/DDBJ databases">
        <title>Genomic Encyclopedia of Type Strains, Phase IV (KMG-IV): sequencing the most valuable type-strain genomes for metagenomic binning, comparative biology and taxonomic classification.</title>
        <authorList>
            <person name="Goeker M."/>
        </authorList>
    </citation>
    <scope>NUCLEOTIDE SEQUENCE [LARGE SCALE GENOMIC DNA]</scope>
    <source>
        <strain evidence="2 3">DSM 16326</strain>
    </source>
</reference>
<name>A0A4R8IRL9_9GAMM</name>
<gene>
    <name evidence="2" type="ORF">EDC23_1378</name>
</gene>
<proteinExistence type="predicted"/>
<feature type="transmembrane region" description="Helical" evidence="1">
    <location>
        <begin position="47"/>
        <end position="65"/>
    </location>
</feature>
<keyword evidence="1" id="KW-1133">Transmembrane helix</keyword>
<evidence type="ECO:0008006" key="4">
    <source>
        <dbReference type="Google" id="ProtNLM"/>
    </source>
</evidence>
<evidence type="ECO:0000313" key="2">
    <source>
        <dbReference type="EMBL" id="TDY02994.1"/>
    </source>
</evidence>
<dbReference type="OrthoDB" id="5772185at2"/>
<keyword evidence="1" id="KW-0472">Membrane</keyword>
<dbReference type="Proteomes" id="UP000294914">
    <property type="component" value="Unassembled WGS sequence"/>
</dbReference>
<feature type="transmembrane region" description="Helical" evidence="1">
    <location>
        <begin position="20"/>
        <end position="41"/>
    </location>
</feature>
<evidence type="ECO:0000313" key="3">
    <source>
        <dbReference type="Proteomes" id="UP000294914"/>
    </source>
</evidence>
<comment type="caution">
    <text evidence="2">The sequence shown here is derived from an EMBL/GenBank/DDBJ whole genome shotgun (WGS) entry which is preliminary data.</text>
</comment>